<protein>
    <submittedName>
        <fullName evidence="1">Uncharacterized protein</fullName>
    </submittedName>
</protein>
<gene>
    <name evidence="1" type="ORF">EVAR_87062_1</name>
</gene>
<dbReference type="AlphaFoldDB" id="A0A4C1VQ60"/>
<keyword evidence="2" id="KW-1185">Reference proteome</keyword>
<comment type="caution">
    <text evidence="1">The sequence shown here is derived from an EMBL/GenBank/DDBJ whole genome shotgun (WGS) entry which is preliminary data.</text>
</comment>
<accession>A0A4C1VQ60</accession>
<proteinExistence type="predicted"/>
<dbReference type="Proteomes" id="UP000299102">
    <property type="component" value="Unassembled WGS sequence"/>
</dbReference>
<reference evidence="1 2" key="1">
    <citation type="journal article" date="2019" name="Commun. Biol.">
        <title>The bagworm genome reveals a unique fibroin gene that provides high tensile strength.</title>
        <authorList>
            <person name="Kono N."/>
            <person name="Nakamura H."/>
            <person name="Ohtoshi R."/>
            <person name="Tomita M."/>
            <person name="Numata K."/>
            <person name="Arakawa K."/>
        </authorList>
    </citation>
    <scope>NUCLEOTIDE SEQUENCE [LARGE SCALE GENOMIC DNA]</scope>
</reference>
<evidence type="ECO:0000313" key="2">
    <source>
        <dbReference type="Proteomes" id="UP000299102"/>
    </source>
</evidence>
<organism evidence="1 2">
    <name type="scientific">Eumeta variegata</name>
    <name type="common">Bagworm moth</name>
    <name type="synonym">Eumeta japonica</name>
    <dbReference type="NCBI Taxonomy" id="151549"/>
    <lineage>
        <taxon>Eukaryota</taxon>
        <taxon>Metazoa</taxon>
        <taxon>Ecdysozoa</taxon>
        <taxon>Arthropoda</taxon>
        <taxon>Hexapoda</taxon>
        <taxon>Insecta</taxon>
        <taxon>Pterygota</taxon>
        <taxon>Neoptera</taxon>
        <taxon>Endopterygota</taxon>
        <taxon>Lepidoptera</taxon>
        <taxon>Glossata</taxon>
        <taxon>Ditrysia</taxon>
        <taxon>Tineoidea</taxon>
        <taxon>Psychidae</taxon>
        <taxon>Oiketicinae</taxon>
        <taxon>Eumeta</taxon>
    </lineage>
</organism>
<name>A0A4C1VQ60_EUMVA</name>
<sequence length="117" mass="12828">MRQATISAVVLYDYALISYPFCAIIRVGYRAAIELPGAAALAGRCELYLMDEGRVLAKSAVAVVDENVAFQSEDMDTDSNAIRKLWVNGLISFYLSKEKNHSLCATEAHYAVDSGRC</sequence>
<dbReference type="EMBL" id="BGZK01000388">
    <property type="protein sequence ID" value="GBP40801.1"/>
    <property type="molecule type" value="Genomic_DNA"/>
</dbReference>
<evidence type="ECO:0000313" key="1">
    <source>
        <dbReference type="EMBL" id="GBP40801.1"/>
    </source>
</evidence>